<dbReference type="PANTHER" id="PTHR30069:SF53">
    <property type="entry name" value="COLICIN I RECEPTOR-RELATED"/>
    <property type="match status" value="1"/>
</dbReference>
<evidence type="ECO:0000256" key="11">
    <source>
        <dbReference type="RuleBase" id="RU003357"/>
    </source>
</evidence>
<keyword evidence="4 10" id="KW-0812">Transmembrane</keyword>
<gene>
    <name evidence="15" type="ORF">K3174_04050</name>
</gene>
<evidence type="ECO:0000259" key="14">
    <source>
        <dbReference type="Pfam" id="PF07715"/>
    </source>
</evidence>
<evidence type="ECO:0000313" key="15">
    <source>
        <dbReference type="EMBL" id="MBX7481690.1"/>
    </source>
</evidence>
<accession>A0ABS7J2X5</accession>
<dbReference type="InterPro" id="IPR037066">
    <property type="entry name" value="Plug_dom_sf"/>
</dbReference>
<dbReference type="Gene3D" id="2.40.170.20">
    <property type="entry name" value="TonB-dependent receptor, beta-barrel domain"/>
    <property type="match status" value="1"/>
</dbReference>
<keyword evidence="8 10" id="KW-0472">Membrane</keyword>
<evidence type="ECO:0000313" key="16">
    <source>
        <dbReference type="Proteomes" id="UP000755104"/>
    </source>
</evidence>
<dbReference type="PROSITE" id="PS52016">
    <property type="entry name" value="TONB_DEPENDENT_REC_3"/>
    <property type="match status" value="1"/>
</dbReference>
<evidence type="ECO:0000256" key="7">
    <source>
        <dbReference type="ARBA" id="ARBA00023077"/>
    </source>
</evidence>
<name>A0ABS7J2X5_9SPHN</name>
<feature type="signal peptide" evidence="12">
    <location>
        <begin position="1"/>
        <end position="27"/>
    </location>
</feature>
<evidence type="ECO:0000256" key="8">
    <source>
        <dbReference type="ARBA" id="ARBA00023136"/>
    </source>
</evidence>
<feature type="domain" description="TonB-dependent receptor-like beta-barrel" evidence="13">
    <location>
        <begin position="320"/>
        <end position="731"/>
    </location>
</feature>
<evidence type="ECO:0000256" key="9">
    <source>
        <dbReference type="ARBA" id="ARBA00023237"/>
    </source>
</evidence>
<dbReference type="Proteomes" id="UP000755104">
    <property type="component" value="Unassembled WGS sequence"/>
</dbReference>
<dbReference type="EMBL" id="JAIGNO010000002">
    <property type="protein sequence ID" value="MBX7481690.1"/>
    <property type="molecule type" value="Genomic_DNA"/>
</dbReference>
<keyword evidence="6" id="KW-0406">Ion transport</keyword>
<evidence type="ECO:0000256" key="3">
    <source>
        <dbReference type="ARBA" id="ARBA00022452"/>
    </source>
</evidence>
<sequence length="758" mass="81171">MLLPTRPCGPLLAAVLPCLASPLAAQSTDPGNSEPEPAGPTIVVTGALESRSLQSLDTPGLGLAVDADQIAAVNAINTEDVIRYAPGLVVRKRYIGDANATLSLRNMHTTQTPRALVSVDGFVIANFLGASFDTAPKWGVLAPGDIARAEIVYGPSSARYSGHALGGVLRLETEPVSRTAVSLGAQSFFQSYRYYETDEDLFGYALDARADLALGSGGISFAWRHFENEGQPQQWRTVAPGTPYAAQATIDDALGFPLRIAAQDSVVDAREDQFRLRANQELGGDWELRALAALLLDRDGTSEPKSFLTDGDGQPTFVGIAGVTLGRSRSAELLAGLGLKGHLGDWSLDLAVSRFETLDDRSRQSDPADLATGLIPQGGIVTDENARWTTIELTVERAIGPHRLALGASYAGYAGRSRTAPVSDWRTAAPGPVRNASGGKSELIGLFVEDAISLTPALEATLGLRYERWRAADGFLQNAGARVDYRGRTDAAWSPKVALAWRVSDTSELSASLAWATRFPTIGELYQASLIAYGPNVGEIDLGGFDPDLAPERGFDMQVTARQRLGTIDLTLSGYRQNVRDTLFGQTILVAGPGEVPVSQSLITNIGAVETWGVDFIVAAEDVVIEGLSFDGNISWIDARIEGNPLNPALEGNRFPRVPEWRANASLRYAVSDAFELAASVRHQSTPERNLENSASSRCDTFFCVSSFAFVDLKASVDFGPFALDLGVDNLLGERAFVFHPYPGRTFVAGLRWTGGRP</sequence>
<dbReference type="InterPro" id="IPR000531">
    <property type="entry name" value="Beta-barrel_TonB"/>
</dbReference>
<evidence type="ECO:0000256" key="4">
    <source>
        <dbReference type="ARBA" id="ARBA00022692"/>
    </source>
</evidence>
<keyword evidence="16" id="KW-1185">Reference proteome</keyword>
<keyword evidence="7 11" id="KW-0798">TonB box</keyword>
<dbReference type="PANTHER" id="PTHR30069">
    <property type="entry name" value="TONB-DEPENDENT OUTER MEMBRANE RECEPTOR"/>
    <property type="match status" value="1"/>
</dbReference>
<evidence type="ECO:0000256" key="2">
    <source>
        <dbReference type="ARBA" id="ARBA00022448"/>
    </source>
</evidence>
<keyword evidence="15" id="KW-0675">Receptor</keyword>
<proteinExistence type="inferred from homology"/>
<evidence type="ECO:0000256" key="5">
    <source>
        <dbReference type="ARBA" id="ARBA00022729"/>
    </source>
</evidence>
<comment type="similarity">
    <text evidence="10 11">Belongs to the TonB-dependent receptor family.</text>
</comment>
<feature type="chain" id="PRO_5047488367" evidence="12">
    <location>
        <begin position="28"/>
        <end position="758"/>
    </location>
</feature>
<dbReference type="InterPro" id="IPR012910">
    <property type="entry name" value="Plug_dom"/>
</dbReference>
<keyword evidence="2 10" id="KW-0813">Transport</keyword>
<dbReference type="Gene3D" id="2.170.130.10">
    <property type="entry name" value="TonB-dependent receptor, plug domain"/>
    <property type="match status" value="1"/>
</dbReference>
<evidence type="ECO:0000256" key="12">
    <source>
        <dbReference type="SAM" id="SignalP"/>
    </source>
</evidence>
<dbReference type="Pfam" id="PF07715">
    <property type="entry name" value="Plug"/>
    <property type="match status" value="1"/>
</dbReference>
<evidence type="ECO:0000256" key="1">
    <source>
        <dbReference type="ARBA" id="ARBA00004571"/>
    </source>
</evidence>
<evidence type="ECO:0000256" key="6">
    <source>
        <dbReference type="ARBA" id="ARBA00023065"/>
    </source>
</evidence>
<dbReference type="RefSeq" id="WP_221555816.1">
    <property type="nucleotide sequence ID" value="NZ_JAIGNO010000002.1"/>
</dbReference>
<reference evidence="15 16" key="1">
    <citation type="submission" date="2021-08" db="EMBL/GenBank/DDBJ databases">
        <title>Comparative Genomics Analysis of the Genus Qipengyuania Reveals Extensive Genetic Diversity and Metabolic Versatility, Including the Description of Fifteen Novel Species.</title>
        <authorList>
            <person name="Liu Y."/>
        </authorList>
    </citation>
    <scope>NUCLEOTIDE SEQUENCE [LARGE SCALE GENOMIC DNA]</scope>
    <source>
        <strain evidence="15 16">6D47A</strain>
    </source>
</reference>
<protein>
    <submittedName>
        <fullName evidence="15">TonB-dependent receptor</fullName>
    </submittedName>
</protein>
<evidence type="ECO:0000256" key="10">
    <source>
        <dbReference type="PROSITE-ProRule" id="PRU01360"/>
    </source>
</evidence>
<comment type="caution">
    <text evidence="15">The sequence shown here is derived from an EMBL/GenBank/DDBJ whole genome shotgun (WGS) entry which is preliminary data.</text>
</comment>
<dbReference type="InterPro" id="IPR039426">
    <property type="entry name" value="TonB-dep_rcpt-like"/>
</dbReference>
<dbReference type="SUPFAM" id="SSF56935">
    <property type="entry name" value="Porins"/>
    <property type="match status" value="1"/>
</dbReference>
<keyword evidence="3 10" id="KW-1134">Transmembrane beta strand</keyword>
<keyword evidence="5 12" id="KW-0732">Signal</keyword>
<dbReference type="InterPro" id="IPR036942">
    <property type="entry name" value="Beta-barrel_TonB_sf"/>
</dbReference>
<organism evidence="15 16">
    <name type="scientific">Qipengyuania qiaonensis</name>
    <dbReference type="NCBI Taxonomy" id="2867240"/>
    <lineage>
        <taxon>Bacteria</taxon>
        <taxon>Pseudomonadati</taxon>
        <taxon>Pseudomonadota</taxon>
        <taxon>Alphaproteobacteria</taxon>
        <taxon>Sphingomonadales</taxon>
        <taxon>Erythrobacteraceae</taxon>
        <taxon>Qipengyuania</taxon>
    </lineage>
</organism>
<evidence type="ECO:0000259" key="13">
    <source>
        <dbReference type="Pfam" id="PF00593"/>
    </source>
</evidence>
<feature type="domain" description="TonB-dependent receptor plug" evidence="14">
    <location>
        <begin position="63"/>
        <end position="168"/>
    </location>
</feature>
<keyword evidence="9 10" id="KW-0998">Cell outer membrane</keyword>
<comment type="subcellular location">
    <subcellularLocation>
        <location evidence="1 10">Cell outer membrane</location>
        <topology evidence="1 10">Multi-pass membrane protein</topology>
    </subcellularLocation>
</comment>
<dbReference type="Pfam" id="PF00593">
    <property type="entry name" value="TonB_dep_Rec_b-barrel"/>
    <property type="match status" value="1"/>
</dbReference>